<feature type="chain" id="PRO_5002184088" description="DUF306 domain-containing protein" evidence="1">
    <location>
        <begin position="21"/>
        <end position="140"/>
    </location>
</feature>
<dbReference type="OrthoDB" id="880459at2"/>
<feature type="domain" description="DUF306" evidence="2">
    <location>
        <begin position="29"/>
        <end position="137"/>
    </location>
</feature>
<dbReference type="KEGG" id="sze:AW14_09545"/>
<dbReference type="PROSITE" id="PS51257">
    <property type="entry name" value="PROKAR_LIPOPROTEIN"/>
    <property type="match status" value="1"/>
</dbReference>
<name>A0A0C5WF34_9FLAO</name>
<gene>
    <name evidence="3" type="ORF">AW14_09545</name>
</gene>
<dbReference type="PATRIC" id="fig|1454006.5.peg.1890"/>
<dbReference type="Gene3D" id="2.40.128.270">
    <property type="match status" value="1"/>
</dbReference>
<evidence type="ECO:0000313" key="4">
    <source>
        <dbReference type="Proteomes" id="UP000032229"/>
    </source>
</evidence>
<dbReference type="RefSeq" id="WP_044638555.1">
    <property type="nucleotide sequence ID" value="NZ_CP007202.1"/>
</dbReference>
<dbReference type="EMBL" id="CP007202">
    <property type="protein sequence ID" value="AJR03824.1"/>
    <property type="molecule type" value="Genomic_DNA"/>
</dbReference>
<reference evidence="3 4" key="1">
    <citation type="submission" date="2014-02" db="EMBL/GenBank/DDBJ databases">
        <authorList>
            <person name="Young C.-C."/>
            <person name="Hameed A."/>
            <person name="Huang H.-C."/>
            <person name="Shahina M."/>
        </authorList>
    </citation>
    <scope>NUCLEOTIDE SEQUENCE [LARGE SCALE GENOMIC DNA]</scope>
    <source>
        <strain evidence="3 4">CC-SAMT-1</strain>
    </source>
</reference>
<dbReference type="InterPro" id="IPR053147">
    <property type="entry name" value="Hsp_HslJ-like"/>
</dbReference>
<organism evidence="3 4">
    <name type="scientific">Siansivirga zeaxanthinifaciens CC-SAMT-1</name>
    <dbReference type="NCBI Taxonomy" id="1454006"/>
    <lineage>
        <taxon>Bacteria</taxon>
        <taxon>Pseudomonadati</taxon>
        <taxon>Bacteroidota</taxon>
        <taxon>Flavobacteriia</taxon>
        <taxon>Flavobacteriales</taxon>
        <taxon>Flavobacteriaceae</taxon>
        <taxon>Siansivirga</taxon>
    </lineage>
</organism>
<dbReference type="PANTHER" id="PTHR35535">
    <property type="entry name" value="HEAT SHOCK PROTEIN HSLJ"/>
    <property type="match status" value="1"/>
</dbReference>
<dbReference type="InterPro" id="IPR038670">
    <property type="entry name" value="HslJ-like_sf"/>
</dbReference>
<sequence length="140" mass="15613">MKTLNTFVMLCIAIFTLSCASTKNTNSTALYDTTWELEYLTGPRIAFDGLFPDKKPYITFDKTNGVVSGNNGCNGYSAPFTIKNNNITFGEPGPSTLMYCGEGEVFFLNTIKKVNKFNVDSKGKLHLMLDDLTMMTFKKQ</sequence>
<keyword evidence="1" id="KW-0732">Signal</keyword>
<dbReference type="AlphaFoldDB" id="A0A0C5WF34"/>
<evidence type="ECO:0000313" key="3">
    <source>
        <dbReference type="EMBL" id="AJR03824.1"/>
    </source>
</evidence>
<accession>A0A0C5WF34</accession>
<evidence type="ECO:0000256" key="1">
    <source>
        <dbReference type="SAM" id="SignalP"/>
    </source>
</evidence>
<dbReference type="Pfam" id="PF03724">
    <property type="entry name" value="META"/>
    <property type="match status" value="1"/>
</dbReference>
<proteinExistence type="predicted"/>
<protein>
    <recommendedName>
        <fullName evidence="2">DUF306 domain-containing protein</fullName>
    </recommendedName>
</protein>
<dbReference type="InterPro" id="IPR005184">
    <property type="entry name" value="DUF306_Meta_HslJ"/>
</dbReference>
<keyword evidence="4" id="KW-1185">Reference proteome</keyword>
<feature type="signal peptide" evidence="1">
    <location>
        <begin position="1"/>
        <end position="20"/>
    </location>
</feature>
<dbReference type="STRING" id="1454006.AW14_09545"/>
<dbReference type="HOGENOM" id="CLU_075808_3_3_10"/>
<dbReference type="PANTHER" id="PTHR35535:SF2">
    <property type="entry name" value="DUF306 DOMAIN-CONTAINING PROTEIN"/>
    <property type="match status" value="1"/>
</dbReference>
<evidence type="ECO:0000259" key="2">
    <source>
        <dbReference type="Pfam" id="PF03724"/>
    </source>
</evidence>
<dbReference type="Proteomes" id="UP000032229">
    <property type="component" value="Chromosome"/>
</dbReference>